<evidence type="ECO:0000256" key="1">
    <source>
        <dbReference type="ARBA" id="ARBA00010641"/>
    </source>
</evidence>
<dbReference type="Gene3D" id="1.10.10.10">
    <property type="entry name" value="Winged helix-like DNA-binding domain superfamily/Winged helix DNA-binding domain"/>
    <property type="match status" value="1"/>
</dbReference>
<dbReference type="Proteomes" id="UP000460272">
    <property type="component" value="Unassembled WGS sequence"/>
</dbReference>
<dbReference type="GO" id="GO:0016987">
    <property type="term" value="F:sigma factor activity"/>
    <property type="evidence" value="ECO:0007669"/>
    <property type="project" value="UniProtKB-KW"/>
</dbReference>
<dbReference type="EMBL" id="RPFW01000006">
    <property type="protein sequence ID" value="TVZ01904.1"/>
    <property type="molecule type" value="Genomic_DNA"/>
</dbReference>
<keyword evidence="2" id="KW-0805">Transcription regulation</keyword>
<evidence type="ECO:0000256" key="2">
    <source>
        <dbReference type="ARBA" id="ARBA00023015"/>
    </source>
</evidence>
<gene>
    <name evidence="8" type="ORF">EAS64_31185</name>
</gene>
<dbReference type="InterPro" id="IPR013324">
    <property type="entry name" value="RNA_pol_sigma_r3/r4-like"/>
</dbReference>
<dbReference type="Pfam" id="PF08281">
    <property type="entry name" value="Sigma70_r4_2"/>
    <property type="match status" value="1"/>
</dbReference>
<dbReference type="SUPFAM" id="SSF88659">
    <property type="entry name" value="Sigma3 and sigma4 domains of RNA polymerase sigma factors"/>
    <property type="match status" value="1"/>
</dbReference>
<dbReference type="Pfam" id="PF04542">
    <property type="entry name" value="Sigma70_r2"/>
    <property type="match status" value="1"/>
</dbReference>
<protein>
    <submittedName>
        <fullName evidence="8">RNA polymerase sigma factor</fullName>
    </submittedName>
</protein>
<dbReference type="SUPFAM" id="SSF88946">
    <property type="entry name" value="Sigma2 domain of RNA polymerase sigma factors"/>
    <property type="match status" value="1"/>
</dbReference>
<dbReference type="InterPro" id="IPR013249">
    <property type="entry name" value="RNA_pol_sigma70_r4_t2"/>
</dbReference>
<dbReference type="OrthoDB" id="5243336at2"/>
<sequence>MTHPQVRPDPALGLLELYDDALPHVYGYLLARCGDAGLAEDLTAESFLAAVHAAREPGAARPSIPWLIGVARHKLADHWRRTERERRGLRLLGGEPGLTDDPWDAALDRIRAREVLGQLGAHHRAALTLRYLDGLAVPEVARHLDRSVHATEALLVRARAAFRRIYEGEEGSW</sequence>
<evidence type="ECO:0000259" key="6">
    <source>
        <dbReference type="Pfam" id="PF04542"/>
    </source>
</evidence>
<feature type="domain" description="RNA polymerase sigma factor 70 region 4 type 2" evidence="7">
    <location>
        <begin position="112"/>
        <end position="161"/>
    </location>
</feature>
<name>A0A6P2BSB2_9ACTN</name>
<keyword evidence="4" id="KW-0238">DNA-binding</keyword>
<dbReference type="InterPro" id="IPR007627">
    <property type="entry name" value="RNA_pol_sigma70_r2"/>
</dbReference>
<evidence type="ECO:0000256" key="5">
    <source>
        <dbReference type="ARBA" id="ARBA00023163"/>
    </source>
</evidence>
<dbReference type="InterPro" id="IPR013325">
    <property type="entry name" value="RNA_pol_sigma_r2"/>
</dbReference>
<dbReference type="AlphaFoldDB" id="A0A6P2BSB2"/>
<dbReference type="Gene3D" id="1.10.1740.10">
    <property type="match status" value="1"/>
</dbReference>
<keyword evidence="5" id="KW-0804">Transcription</keyword>
<dbReference type="InterPro" id="IPR039425">
    <property type="entry name" value="RNA_pol_sigma-70-like"/>
</dbReference>
<evidence type="ECO:0000256" key="3">
    <source>
        <dbReference type="ARBA" id="ARBA00023082"/>
    </source>
</evidence>
<dbReference type="NCBIfam" id="TIGR02937">
    <property type="entry name" value="sigma70-ECF"/>
    <property type="match status" value="1"/>
</dbReference>
<dbReference type="GO" id="GO:0003677">
    <property type="term" value="F:DNA binding"/>
    <property type="evidence" value="ECO:0007669"/>
    <property type="project" value="UniProtKB-KW"/>
</dbReference>
<evidence type="ECO:0000259" key="7">
    <source>
        <dbReference type="Pfam" id="PF08281"/>
    </source>
</evidence>
<dbReference type="InterPro" id="IPR036388">
    <property type="entry name" value="WH-like_DNA-bd_sf"/>
</dbReference>
<dbReference type="GO" id="GO:0006352">
    <property type="term" value="P:DNA-templated transcription initiation"/>
    <property type="evidence" value="ECO:0007669"/>
    <property type="project" value="InterPro"/>
</dbReference>
<dbReference type="RefSeq" id="WP_145858839.1">
    <property type="nucleotide sequence ID" value="NZ_RPFW01000006.1"/>
</dbReference>
<organism evidence="8 9">
    <name type="scientific">Trebonia kvetii</name>
    <dbReference type="NCBI Taxonomy" id="2480626"/>
    <lineage>
        <taxon>Bacteria</taxon>
        <taxon>Bacillati</taxon>
        <taxon>Actinomycetota</taxon>
        <taxon>Actinomycetes</taxon>
        <taxon>Streptosporangiales</taxon>
        <taxon>Treboniaceae</taxon>
        <taxon>Trebonia</taxon>
    </lineage>
</organism>
<evidence type="ECO:0000256" key="4">
    <source>
        <dbReference type="ARBA" id="ARBA00023125"/>
    </source>
</evidence>
<keyword evidence="9" id="KW-1185">Reference proteome</keyword>
<keyword evidence="3" id="KW-0731">Sigma factor</keyword>
<evidence type="ECO:0000313" key="8">
    <source>
        <dbReference type="EMBL" id="TVZ01904.1"/>
    </source>
</evidence>
<dbReference type="PANTHER" id="PTHR43133">
    <property type="entry name" value="RNA POLYMERASE ECF-TYPE SIGMA FACTO"/>
    <property type="match status" value="1"/>
</dbReference>
<dbReference type="PANTHER" id="PTHR43133:SF8">
    <property type="entry name" value="RNA POLYMERASE SIGMA FACTOR HI_1459-RELATED"/>
    <property type="match status" value="1"/>
</dbReference>
<reference evidence="8 9" key="1">
    <citation type="submission" date="2018-11" db="EMBL/GenBank/DDBJ databases">
        <title>Trebonia kvetii gen.nov., sp.nov., a novel acidophilic actinobacterium, and proposal of the new actinobacterial family Treboniaceae fam. nov.</title>
        <authorList>
            <person name="Rapoport D."/>
            <person name="Sagova-Mareckova M."/>
            <person name="Sedlacek I."/>
            <person name="Provaznik J."/>
            <person name="Kralova S."/>
            <person name="Pavlinic D."/>
            <person name="Benes V."/>
            <person name="Kopecky J."/>
        </authorList>
    </citation>
    <scope>NUCLEOTIDE SEQUENCE [LARGE SCALE GENOMIC DNA]</scope>
    <source>
        <strain evidence="8 9">15Tr583</strain>
    </source>
</reference>
<comment type="caution">
    <text evidence="8">The sequence shown here is derived from an EMBL/GenBank/DDBJ whole genome shotgun (WGS) entry which is preliminary data.</text>
</comment>
<comment type="similarity">
    <text evidence="1">Belongs to the sigma-70 factor family. ECF subfamily.</text>
</comment>
<dbReference type="InterPro" id="IPR014284">
    <property type="entry name" value="RNA_pol_sigma-70_dom"/>
</dbReference>
<evidence type="ECO:0000313" key="9">
    <source>
        <dbReference type="Proteomes" id="UP000460272"/>
    </source>
</evidence>
<proteinExistence type="inferred from homology"/>
<accession>A0A6P2BSB2</accession>
<feature type="domain" description="RNA polymerase sigma-70 region 2" evidence="6">
    <location>
        <begin position="17"/>
        <end position="84"/>
    </location>
</feature>